<keyword evidence="2" id="KW-1185">Reference proteome</keyword>
<reference evidence="1 2" key="1">
    <citation type="journal article" date="2018" name="Sci. Rep.">
        <title>Rhizobium tumorigenes sp. nov., a novel plant tumorigenic bacterium isolated from cane gall tumors on thornless blackberry.</title>
        <authorList>
            <person name="Kuzmanovi N."/>
            <person name="Smalla K."/>
            <person name="Gronow S."/>
            <person name="PuBawska J."/>
        </authorList>
    </citation>
    <scope>NUCLEOTIDE SEQUENCE [LARGE SCALE GENOMIC DNA]</scope>
    <source>
        <strain evidence="1 2">CCBAU 85046</strain>
    </source>
</reference>
<organism evidence="1 2">
    <name type="scientific">Rhizobium tubonense</name>
    <dbReference type="NCBI Taxonomy" id="484088"/>
    <lineage>
        <taxon>Bacteria</taxon>
        <taxon>Pseudomonadati</taxon>
        <taxon>Pseudomonadota</taxon>
        <taxon>Alphaproteobacteria</taxon>
        <taxon>Hyphomicrobiales</taxon>
        <taxon>Rhizobiaceae</taxon>
        <taxon>Rhizobium/Agrobacterium group</taxon>
        <taxon>Rhizobium</taxon>
    </lineage>
</organism>
<dbReference type="EMBL" id="PCDP01000013">
    <property type="protein sequence ID" value="PZM15689.1"/>
    <property type="molecule type" value="Genomic_DNA"/>
</dbReference>
<dbReference type="Proteomes" id="UP000248925">
    <property type="component" value="Unassembled WGS sequence"/>
</dbReference>
<sequence length="134" mass="14845">MLEKAILSSFGQANFGKDIFDWSDMTNSLWNRPVKIRLKGWEAICIRTTAEAARCLINDWPAKKDNIYRLAVVSCTNALRGRLPDIAARIHFIAAAQAVDLDPVICPDIREPDQFVADLCETCGSSIFSPICGS</sequence>
<dbReference type="AlphaFoldDB" id="A0A2W4CTF2"/>
<name>A0A2W4CTF2_9HYPH</name>
<gene>
    <name evidence="1" type="ORF">CPY51_05820</name>
</gene>
<dbReference type="Gene3D" id="6.10.250.730">
    <property type="match status" value="1"/>
</dbReference>
<dbReference type="OrthoDB" id="8420443at2"/>
<accession>A0A2W4CTF2</accession>
<dbReference type="InterPro" id="IPR010385">
    <property type="entry name" value="DUF982"/>
</dbReference>
<dbReference type="Pfam" id="PF06169">
    <property type="entry name" value="DUF982"/>
    <property type="match status" value="1"/>
</dbReference>
<proteinExistence type="predicted"/>
<protein>
    <recommendedName>
        <fullName evidence="3">DUF982 domain-containing protein</fullName>
    </recommendedName>
</protein>
<comment type="caution">
    <text evidence="1">The sequence shown here is derived from an EMBL/GenBank/DDBJ whole genome shotgun (WGS) entry which is preliminary data.</text>
</comment>
<evidence type="ECO:0000313" key="1">
    <source>
        <dbReference type="EMBL" id="PZM15689.1"/>
    </source>
</evidence>
<evidence type="ECO:0008006" key="3">
    <source>
        <dbReference type="Google" id="ProtNLM"/>
    </source>
</evidence>
<evidence type="ECO:0000313" key="2">
    <source>
        <dbReference type="Proteomes" id="UP000248925"/>
    </source>
</evidence>